<dbReference type="Gene3D" id="1.10.3720.10">
    <property type="entry name" value="MetI-like"/>
    <property type="match status" value="1"/>
</dbReference>
<keyword evidence="4 7" id="KW-0812">Transmembrane</keyword>
<evidence type="ECO:0000313" key="10">
    <source>
        <dbReference type="Proteomes" id="UP000248057"/>
    </source>
</evidence>
<keyword evidence="2 7" id="KW-0813">Transport</keyword>
<dbReference type="PANTHER" id="PTHR43744:SF8">
    <property type="entry name" value="SN-GLYCEROL-3-PHOSPHATE TRANSPORT SYSTEM PERMEASE PROTEIN UGPE"/>
    <property type="match status" value="1"/>
</dbReference>
<comment type="caution">
    <text evidence="9">The sequence shown here is derived from an EMBL/GenBank/DDBJ whole genome shotgun (WGS) entry which is preliminary data.</text>
</comment>
<dbReference type="RefSeq" id="WP_110323671.1">
    <property type="nucleotide sequence ID" value="NZ_JAQETU010000009.1"/>
</dbReference>
<dbReference type="Proteomes" id="UP000248057">
    <property type="component" value="Unassembled WGS sequence"/>
</dbReference>
<sequence length="284" mass="31019">MNDDRKGRGKELAAAVLKYVILLSWALTTIIPLLWVFVNSFKTSEEIVKNGVALPSAIQFNNYKTIMSYPDLSMSRAFLNSFIISGSVVVGVVLVAGLAAFALGRFRFQWTRYADAVLIACLLVPSFATMIPNFVTISKLPIRGTHAAAIIPQIAGNLCFSITLLTGFMRSLPDELDEAAIMDGATPIYVFSRITMPLSKPMFSTVGIMVFIWSYNDLLTSMVYLSQRSKQPVCVILSMVSNMFGTDYGSMMAAIIVTIVPLLILYVISQEQVIKGLTAGAVKG</sequence>
<comment type="similarity">
    <text evidence="7">Belongs to the binding-protein-dependent transport system permease family.</text>
</comment>
<evidence type="ECO:0000256" key="3">
    <source>
        <dbReference type="ARBA" id="ARBA00022475"/>
    </source>
</evidence>
<gene>
    <name evidence="9" type="ORF">DFR60_107233</name>
</gene>
<dbReference type="PROSITE" id="PS50928">
    <property type="entry name" value="ABC_TM1"/>
    <property type="match status" value="1"/>
</dbReference>
<feature type="transmembrane region" description="Helical" evidence="7">
    <location>
        <begin position="198"/>
        <end position="215"/>
    </location>
</feature>
<dbReference type="GO" id="GO:0055085">
    <property type="term" value="P:transmembrane transport"/>
    <property type="evidence" value="ECO:0007669"/>
    <property type="project" value="InterPro"/>
</dbReference>
<evidence type="ECO:0000259" key="8">
    <source>
        <dbReference type="PROSITE" id="PS50928"/>
    </source>
</evidence>
<dbReference type="Pfam" id="PF00528">
    <property type="entry name" value="BPD_transp_1"/>
    <property type="match status" value="1"/>
</dbReference>
<dbReference type="PANTHER" id="PTHR43744">
    <property type="entry name" value="ABC TRANSPORTER PERMEASE PROTEIN MG189-RELATED-RELATED"/>
    <property type="match status" value="1"/>
</dbReference>
<dbReference type="InterPro" id="IPR035906">
    <property type="entry name" value="MetI-like_sf"/>
</dbReference>
<feature type="domain" description="ABC transmembrane type-1" evidence="8">
    <location>
        <begin position="78"/>
        <end position="269"/>
    </location>
</feature>
<evidence type="ECO:0000313" key="9">
    <source>
        <dbReference type="EMBL" id="PXX52547.1"/>
    </source>
</evidence>
<reference evidence="9 10" key="1">
    <citation type="submission" date="2018-05" db="EMBL/GenBank/DDBJ databases">
        <title>Genomic Encyclopedia of Type Strains, Phase IV (KMG-IV): sequencing the most valuable type-strain genomes for metagenomic binning, comparative biology and taxonomic classification.</title>
        <authorList>
            <person name="Goeker M."/>
        </authorList>
    </citation>
    <scope>NUCLEOTIDE SEQUENCE [LARGE SCALE GENOMIC DNA]</scope>
    <source>
        <strain evidence="9 10">DSM 24995</strain>
    </source>
</reference>
<dbReference type="EMBL" id="QJKD01000007">
    <property type="protein sequence ID" value="PXX52547.1"/>
    <property type="molecule type" value="Genomic_DNA"/>
</dbReference>
<evidence type="ECO:0000256" key="1">
    <source>
        <dbReference type="ARBA" id="ARBA00004651"/>
    </source>
</evidence>
<keyword evidence="6 7" id="KW-0472">Membrane</keyword>
<dbReference type="AlphaFoldDB" id="A0A2V3Y5N7"/>
<keyword evidence="5 7" id="KW-1133">Transmembrane helix</keyword>
<feature type="transmembrane region" description="Helical" evidence="7">
    <location>
        <begin position="116"/>
        <end position="135"/>
    </location>
</feature>
<evidence type="ECO:0000256" key="7">
    <source>
        <dbReference type="RuleBase" id="RU363032"/>
    </source>
</evidence>
<feature type="transmembrane region" description="Helical" evidence="7">
    <location>
        <begin position="12"/>
        <end position="38"/>
    </location>
</feature>
<evidence type="ECO:0000256" key="2">
    <source>
        <dbReference type="ARBA" id="ARBA00022448"/>
    </source>
</evidence>
<dbReference type="InterPro" id="IPR000515">
    <property type="entry name" value="MetI-like"/>
</dbReference>
<dbReference type="SUPFAM" id="SSF161098">
    <property type="entry name" value="MetI-like"/>
    <property type="match status" value="1"/>
</dbReference>
<dbReference type="GeneID" id="86062342"/>
<name>A0A2V3Y5N7_9FIRM</name>
<feature type="transmembrane region" description="Helical" evidence="7">
    <location>
        <begin position="248"/>
        <end position="268"/>
    </location>
</feature>
<protein>
    <submittedName>
        <fullName evidence="9">Raffinose/stachyose/melibiose transport system permease protein</fullName>
    </submittedName>
</protein>
<evidence type="ECO:0000256" key="4">
    <source>
        <dbReference type="ARBA" id="ARBA00022692"/>
    </source>
</evidence>
<dbReference type="CDD" id="cd06261">
    <property type="entry name" value="TM_PBP2"/>
    <property type="match status" value="1"/>
</dbReference>
<keyword evidence="10" id="KW-1185">Reference proteome</keyword>
<dbReference type="GO" id="GO:0005886">
    <property type="term" value="C:plasma membrane"/>
    <property type="evidence" value="ECO:0007669"/>
    <property type="project" value="UniProtKB-SubCell"/>
</dbReference>
<comment type="subcellular location">
    <subcellularLocation>
        <location evidence="1 7">Cell membrane</location>
        <topology evidence="1 7">Multi-pass membrane protein</topology>
    </subcellularLocation>
</comment>
<proteinExistence type="inferred from homology"/>
<evidence type="ECO:0000256" key="6">
    <source>
        <dbReference type="ARBA" id="ARBA00023136"/>
    </source>
</evidence>
<organism evidence="9 10">
    <name type="scientific">Hungatella effluvii</name>
    <dbReference type="NCBI Taxonomy" id="1096246"/>
    <lineage>
        <taxon>Bacteria</taxon>
        <taxon>Bacillati</taxon>
        <taxon>Bacillota</taxon>
        <taxon>Clostridia</taxon>
        <taxon>Lachnospirales</taxon>
        <taxon>Lachnospiraceae</taxon>
        <taxon>Hungatella</taxon>
    </lineage>
</organism>
<evidence type="ECO:0000256" key="5">
    <source>
        <dbReference type="ARBA" id="ARBA00022989"/>
    </source>
</evidence>
<accession>A0A2V3Y5N7</accession>
<feature type="transmembrane region" description="Helical" evidence="7">
    <location>
        <begin position="77"/>
        <end position="104"/>
    </location>
</feature>
<feature type="transmembrane region" description="Helical" evidence="7">
    <location>
        <begin position="147"/>
        <end position="168"/>
    </location>
</feature>
<keyword evidence="3" id="KW-1003">Cell membrane</keyword>